<feature type="region of interest" description="Disordered" evidence="3">
    <location>
        <begin position="663"/>
        <end position="719"/>
    </location>
</feature>
<feature type="compositionally biased region" description="Gly residues" evidence="3">
    <location>
        <begin position="696"/>
        <end position="710"/>
    </location>
</feature>
<feature type="region of interest" description="Disordered" evidence="3">
    <location>
        <begin position="451"/>
        <end position="544"/>
    </location>
</feature>
<feature type="region of interest" description="Disordered" evidence="3">
    <location>
        <begin position="177"/>
        <end position="219"/>
    </location>
</feature>
<dbReference type="PANTHER" id="PTHR15545:SF5">
    <property type="entry name" value="E3 UBIQUITIN-PROTEIN LIGASE PDZRN3"/>
    <property type="match status" value="1"/>
</dbReference>
<dbReference type="SUPFAM" id="SSF50156">
    <property type="entry name" value="PDZ domain-like"/>
    <property type="match status" value="1"/>
</dbReference>
<feature type="compositionally biased region" description="Basic and acidic residues" evidence="3">
    <location>
        <begin position="177"/>
        <end position="196"/>
    </location>
</feature>
<feature type="compositionally biased region" description="Basic and acidic residues" evidence="3">
    <location>
        <begin position="399"/>
        <end position="408"/>
    </location>
</feature>
<accession>A0ABD1KYC6</accession>
<protein>
    <recommendedName>
        <fullName evidence="4">PDZ domain-containing protein</fullName>
    </recommendedName>
</protein>
<evidence type="ECO:0000256" key="2">
    <source>
        <dbReference type="SAM" id="Coils"/>
    </source>
</evidence>
<sequence length="768" mass="84261">MPKECMPSCGCLYSGEYLEGMQQELDREALEYEEVDLQRTSAQDKLGLTLCYRTDEDETGVYVSEIDPKSIAAKDGRIREGDRIIQINGVEIETHEDAIALLASEKGGNVCLLMARPESQLEGGWLEHDRNDFLDGLHMDMLEEQHHQAMQYTASMQQQNLHSGCVVLQDGVTVLSQHHEKDSGLGRTDDSTRNGDESSEQENLADDPAATFGSPPGGHQALRAYSQDTLGSGDAHLSNESFLSADADADSLGIVEDDCERFRELLELKYLMRGGSIGVRGGYWQRLYDIIHITMHFAVHYQAGHPGLGTGAELTVEDAELELLNAELQRIELECQSIVRAHRMHQLREQSCGGIGGGVGSSDVGGLADIAEPWMANGGLHRTDVCNLALRRMGGLGHAVDDGRDKDSSSAYNTGESCRSSSTPAPSTLELLATPSTLELLSTHSTQELPFVPSTLELPSTPNTLELRRTSDEAPEVEAEQPEQLSRSDKPPSNHPLSPIQESSSPSHSQLPSRSAKGSKHGEAPTTSRSSPSVRSPPRSPYKHAHIPAHAQHYQSYMQLVQQRSAVEYGQSMASLVSACRGGGVGNDDSLYHPPTGESRGGSKAEWKVKVRSDGTRYITKRPARGRGRLLRERALRICEERCGVTTDDDAASELKMGRYWSREERKQHASRAREQRQRREIIKQSRADAVRDSSAGGGAVVAGRGGAGGADDRREPDIIQLSHKKMMRKRSRKIFDNWMTIQELLAHGTRSPDGTRVYNSLLSVTTV</sequence>
<dbReference type="Gene3D" id="2.30.42.10">
    <property type="match status" value="1"/>
</dbReference>
<comment type="caution">
    <text evidence="5">The sequence shown here is derived from an EMBL/GenBank/DDBJ whole genome shotgun (WGS) entry which is preliminary data.</text>
</comment>
<evidence type="ECO:0000313" key="5">
    <source>
        <dbReference type="EMBL" id="KAL2104150.1"/>
    </source>
</evidence>
<feature type="region of interest" description="Disordered" evidence="3">
    <location>
        <begin position="397"/>
        <end position="428"/>
    </location>
</feature>
<evidence type="ECO:0000256" key="1">
    <source>
        <dbReference type="ARBA" id="ARBA00023054"/>
    </source>
</evidence>
<dbReference type="InterPro" id="IPR051971">
    <property type="entry name" value="E3_ubiquitin-PDZ_ligase"/>
</dbReference>
<dbReference type="AlphaFoldDB" id="A0ABD1KYC6"/>
<feature type="domain" description="PDZ" evidence="4">
    <location>
        <begin position="34"/>
        <end position="102"/>
    </location>
</feature>
<keyword evidence="1 2" id="KW-0175">Coiled coil</keyword>
<dbReference type="InterPro" id="IPR036034">
    <property type="entry name" value="PDZ_sf"/>
</dbReference>
<dbReference type="EMBL" id="JBHFQA010000001">
    <property type="protein sequence ID" value="KAL2104150.1"/>
    <property type="molecule type" value="Genomic_DNA"/>
</dbReference>
<evidence type="ECO:0000313" key="6">
    <source>
        <dbReference type="Proteomes" id="UP001591681"/>
    </source>
</evidence>
<name>A0ABD1KYC6_9TELE</name>
<keyword evidence="6" id="KW-1185">Reference proteome</keyword>
<feature type="compositionally biased region" description="Low complexity" evidence="3">
    <location>
        <begin position="496"/>
        <end position="515"/>
    </location>
</feature>
<dbReference type="FunFam" id="2.30.42.10:FF:000028">
    <property type="entry name" value="PDZ domain containing ring finger 4"/>
    <property type="match status" value="1"/>
</dbReference>
<gene>
    <name evidence="5" type="ORF">ACEWY4_001018</name>
</gene>
<feature type="compositionally biased region" description="Polar residues" evidence="3">
    <location>
        <begin position="409"/>
        <end position="426"/>
    </location>
</feature>
<dbReference type="Pfam" id="PF00595">
    <property type="entry name" value="PDZ"/>
    <property type="match status" value="1"/>
</dbReference>
<dbReference type="PROSITE" id="PS50106">
    <property type="entry name" value="PDZ"/>
    <property type="match status" value="1"/>
</dbReference>
<proteinExistence type="predicted"/>
<evidence type="ECO:0000256" key="3">
    <source>
        <dbReference type="SAM" id="MobiDB-lite"/>
    </source>
</evidence>
<dbReference type="SMART" id="SM00228">
    <property type="entry name" value="PDZ"/>
    <property type="match status" value="1"/>
</dbReference>
<evidence type="ECO:0000259" key="4">
    <source>
        <dbReference type="PROSITE" id="PS50106"/>
    </source>
</evidence>
<dbReference type="Proteomes" id="UP001591681">
    <property type="component" value="Unassembled WGS sequence"/>
</dbReference>
<feature type="compositionally biased region" description="Low complexity" evidence="3">
    <location>
        <begin position="525"/>
        <end position="537"/>
    </location>
</feature>
<feature type="coiled-coil region" evidence="2">
    <location>
        <begin position="314"/>
        <end position="341"/>
    </location>
</feature>
<dbReference type="InterPro" id="IPR001478">
    <property type="entry name" value="PDZ"/>
</dbReference>
<organism evidence="5 6">
    <name type="scientific">Coilia grayii</name>
    <name type="common">Gray's grenadier anchovy</name>
    <dbReference type="NCBI Taxonomy" id="363190"/>
    <lineage>
        <taxon>Eukaryota</taxon>
        <taxon>Metazoa</taxon>
        <taxon>Chordata</taxon>
        <taxon>Craniata</taxon>
        <taxon>Vertebrata</taxon>
        <taxon>Euteleostomi</taxon>
        <taxon>Actinopterygii</taxon>
        <taxon>Neopterygii</taxon>
        <taxon>Teleostei</taxon>
        <taxon>Clupei</taxon>
        <taxon>Clupeiformes</taxon>
        <taxon>Clupeoidei</taxon>
        <taxon>Engraulidae</taxon>
        <taxon>Coilinae</taxon>
        <taxon>Coilia</taxon>
    </lineage>
</organism>
<dbReference type="CDD" id="cd06716">
    <property type="entry name" value="PDZ2-PDZRN4-like"/>
    <property type="match status" value="1"/>
</dbReference>
<reference evidence="5 6" key="1">
    <citation type="submission" date="2024-09" db="EMBL/GenBank/DDBJ databases">
        <title>A chromosome-level genome assembly of Gray's grenadier anchovy, Coilia grayii.</title>
        <authorList>
            <person name="Fu Z."/>
        </authorList>
    </citation>
    <scope>NUCLEOTIDE SEQUENCE [LARGE SCALE GENOMIC DNA]</scope>
    <source>
        <strain evidence="5">G4</strain>
        <tissue evidence="5">Muscle</tissue>
    </source>
</reference>
<dbReference type="PANTHER" id="PTHR15545">
    <property type="entry name" value="PDZ DOMAIN CONTAINING RING FINGER PROTEIN 3, 4"/>
    <property type="match status" value="1"/>
</dbReference>
<feature type="compositionally biased region" description="Basic and acidic residues" evidence="3">
    <location>
        <begin position="663"/>
        <end position="692"/>
    </location>
</feature>